<evidence type="ECO:0000313" key="3">
    <source>
        <dbReference type="Proteomes" id="UP000809081"/>
    </source>
</evidence>
<organism evidence="2 3">
    <name type="scientific">Streptococcus saliviloxodontae</name>
    <dbReference type="NCBI Taxonomy" id="1349416"/>
    <lineage>
        <taxon>Bacteria</taxon>
        <taxon>Bacillati</taxon>
        <taxon>Bacillota</taxon>
        <taxon>Bacilli</taxon>
        <taxon>Lactobacillales</taxon>
        <taxon>Streptococcaceae</taxon>
        <taxon>Streptococcus</taxon>
    </lineage>
</organism>
<dbReference type="RefSeq" id="WP_205017556.1">
    <property type="nucleotide sequence ID" value="NZ_JAFBEI010000032.1"/>
</dbReference>
<reference evidence="2 3" key="1">
    <citation type="submission" date="2021-01" db="EMBL/GenBank/DDBJ databases">
        <title>Genomic Encyclopedia of Type Strains, Phase IV (KMG-IV): sequencing the most valuable type-strain genomes for metagenomic binning, comparative biology and taxonomic classification.</title>
        <authorList>
            <person name="Goeker M."/>
        </authorList>
    </citation>
    <scope>NUCLEOTIDE SEQUENCE [LARGE SCALE GENOMIC DNA]</scope>
    <source>
        <strain evidence="2 3">DSM 27513</strain>
    </source>
</reference>
<dbReference type="Gene3D" id="1.10.1760.20">
    <property type="match status" value="1"/>
</dbReference>
<keyword evidence="1" id="KW-0472">Membrane</keyword>
<protein>
    <submittedName>
        <fullName evidence="2">Niacin transporter</fullName>
    </submittedName>
</protein>
<comment type="caution">
    <text evidence="2">The sequence shown here is derived from an EMBL/GenBank/DDBJ whole genome shotgun (WGS) entry which is preliminary data.</text>
</comment>
<dbReference type="EMBL" id="JAFBEI010000032">
    <property type="protein sequence ID" value="MBM7636688.1"/>
    <property type="molecule type" value="Genomic_DNA"/>
</dbReference>
<evidence type="ECO:0000256" key="1">
    <source>
        <dbReference type="SAM" id="Phobius"/>
    </source>
</evidence>
<sequence length="181" mass="19769">MRNSSSRRLTITAILTAFGILIPLIMPVKVIIGPASFTLASHVPLFLAIFISPFVTILVGLGTAFGFLLAGFPIVIVLRALSHLLFAIIAAIVIKKYPNCLQNPMRCFLFAVLVNLLHGLAEFAVVYLLTVTSTSSLTYLLSLLILIGLGSLVHGTIDFYLAYLLWRLLRDRVGLSLSLEK</sequence>
<gene>
    <name evidence="2" type="ORF">JOC31_001512</name>
</gene>
<evidence type="ECO:0000313" key="2">
    <source>
        <dbReference type="EMBL" id="MBM7636688.1"/>
    </source>
</evidence>
<feature type="transmembrane region" description="Helical" evidence="1">
    <location>
        <begin position="141"/>
        <end position="166"/>
    </location>
</feature>
<feature type="transmembrane region" description="Helical" evidence="1">
    <location>
        <begin position="74"/>
        <end position="94"/>
    </location>
</feature>
<proteinExistence type="predicted"/>
<keyword evidence="1" id="KW-0812">Transmembrane</keyword>
<feature type="transmembrane region" description="Helical" evidence="1">
    <location>
        <begin position="106"/>
        <end position="129"/>
    </location>
</feature>
<accession>A0ABS2PPF8</accession>
<keyword evidence="1" id="KW-1133">Transmembrane helix</keyword>
<dbReference type="Proteomes" id="UP000809081">
    <property type="component" value="Unassembled WGS sequence"/>
</dbReference>
<keyword evidence="3" id="KW-1185">Reference proteome</keyword>
<feature type="transmembrane region" description="Helical" evidence="1">
    <location>
        <begin position="12"/>
        <end position="32"/>
    </location>
</feature>
<feature type="transmembrane region" description="Helical" evidence="1">
    <location>
        <begin position="44"/>
        <end position="68"/>
    </location>
</feature>
<name>A0ABS2PPF8_9STRE</name>